<feature type="domain" description="G-protein coupled receptors family 1 profile" evidence="11">
    <location>
        <begin position="57"/>
        <end position="276"/>
    </location>
</feature>
<reference evidence="12" key="1">
    <citation type="journal article" date="2021" name="Genome Biol. Evol.">
        <title>A High-Quality Reference Genome for a Parasitic Bivalve with Doubly Uniparental Inheritance (Bivalvia: Unionida).</title>
        <authorList>
            <person name="Smith C.H."/>
        </authorList>
    </citation>
    <scope>NUCLEOTIDE SEQUENCE</scope>
    <source>
        <strain evidence="12">CHS0354</strain>
    </source>
</reference>
<evidence type="ECO:0000256" key="1">
    <source>
        <dbReference type="ARBA" id="ARBA00004141"/>
    </source>
</evidence>
<evidence type="ECO:0000256" key="6">
    <source>
        <dbReference type="ARBA" id="ARBA00023170"/>
    </source>
</evidence>
<evidence type="ECO:0000313" key="13">
    <source>
        <dbReference type="Proteomes" id="UP001195483"/>
    </source>
</evidence>
<dbReference type="PRINTS" id="PR00237">
    <property type="entry name" value="GPCRRHODOPSN"/>
</dbReference>
<dbReference type="SUPFAM" id="SSF81321">
    <property type="entry name" value="Family A G protein-coupled receptor-like"/>
    <property type="match status" value="1"/>
</dbReference>
<evidence type="ECO:0000256" key="5">
    <source>
        <dbReference type="ARBA" id="ARBA00023136"/>
    </source>
</evidence>
<evidence type="ECO:0000256" key="7">
    <source>
        <dbReference type="ARBA" id="ARBA00023224"/>
    </source>
</evidence>
<dbReference type="PANTHER" id="PTHR24238:SF47">
    <property type="entry name" value="ECDYSTEROIDS_DOPAMINE RECEPTOR-RELATED"/>
    <property type="match status" value="1"/>
</dbReference>
<gene>
    <name evidence="12" type="ORF">CHS0354_035978</name>
</gene>
<feature type="transmembrane region" description="Helical" evidence="10">
    <location>
        <begin position="156"/>
        <end position="176"/>
    </location>
</feature>
<dbReference type="PROSITE" id="PS50262">
    <property type="entry name" value="G_PROTEIN_RECEP_F1_2"/>
    <property type="match status" value="1"/>
</dbReference>
<feature type="transmembrane region" description="Helical" evidence="10">
    <location>
        <begin position="206"/>
        <end position="230"/>
    </location>
</feature>
<dbReference type="Pfam" id="PF00001">
    <property type="entry name" value="7tm_1"/>
    <property type="match status" value="1"/>
</dbReference>
<dbReference type="AlphaFoldDB" id="A0AAE0VTW1"/>
<keyword evidence="3 10" id="KW-1133">Transmembrane helix</keyword>
<dbReference type="PANTHER" id="PTHR24238">
    <property type="entry name" value="G-PROTEIN COUPLED RECEPTOR"/>
    <property type="match status" value="1"/>
</dbReference>
<dbReference type="Proteomes" id="UP001195483">
    <property type="component" value="Unassembled WGS sequence"/>
</dbReference>
<evidence type="ECO:0000256" key="8">
    <source>
        <dbReference type="RuleBase" id="RU000688"/>
    </source>
</evidence>
<dbReference type="GO" id="GO:0004930">
    <property type="term" value="F:G protein-coupled receptor activity"/>
    <property type="evidence" value="ECO:0007669"/>
    <property type="project" value="UniProtKB-KW"/>
</dbReference>
<proteinExistence type="inferred from homology"/>
<dbReference type="GO" id="GO:0016020">
    <property type="term" value="C:membrane"/>
    <property type="evidence" value="ECO:0007669"/>
    <property type="project" value="UniProtKB-SubCell"/>
</dbReference>
<comment type="subcellular location">
    <subcellularLocation>
        <location evidence="1">Membrane</location>
        <topology evidence="1">Multi-pass membrane protein</topology>
    </subcellularLocation>
</comment>
<feature type="transmembrane region" description="Helical" evidence="10">
    <location>
        <begin position="44"/>
        <end position="66"/>
    </location>
</feature>
<feature type="region of interest" description="Disordered" evidence="9">
    <location>
        <begin position="294"/>
        <end position="337"/>
    </location>
</feature>
<comment type="caution">
    <text evidence="12">The sequence shown here is derived from an EMBL/GenBank/DDBJ whole genome shotgun (WGS) entry which is preliminary data.</text>
</comment>
<name>A0AAE0VTW1_9BIVA</name>
<protein>
    <recommendedName>
        <fullName evidence="11">G-protein coupled receptors family 1 profile domain-containing protein</fullName>
    </recommendedName>
</protein>
<dbReference type="PROSITE" id="PS00237">
    <property type="entry name" value="G_PROTEIN_RECEP_F1_1"/>
    <property type="match status" value="1"/>
</dbReference>
<evidence type="ECO:0000313" key="12">
    <source>
        <dbReference type="EMBL" id="KAK3588840.1"/>
    </source>
</evidence>
<feature type="transmembrane region" description="Helical" evidence="10">
    <location>
        <begin position="78"/>
        <end position="105"/>
    </location>
</feature>
<sequence>MKEKRDFVQMEVMIGNMSMSEGDNQDFQFEHIKKEKVLKNTGGIIFVSLLMIVGFGGNSIAIFVYLQKYKQSSYRTFIVTLSIVDLATCCAAMIFILLTLIYPINFFNDWTCKLCNFLTHSMCIGSSLILVTIAVERYRKICVPFGIQLSAGMSKYICILDIVLGIALSWPAAILYGDKSVKIGVNQTAGKECDLSDDFANTNYPVYFTISLLFLVFATIIFLSITYAFIGKQIFRMKKKISRKPPNHISQDDLVTVEFFPSECSPKKEESKEEKVQNIYDDRSNISIISFKANGQEKQSTDSKGKTHVFCEGGPNQKENETRKTGNRNYALVNQEK</sequence>
<evidence type="ECO:0000256" key="10">
    <source>
        <dbReference type="SAM" id="Phobius"/>
    </source>
</evidence>
<keyword evidence="2 8" id="KW-0812">Transmembrane</keyword>
<comment type="similarity">
    <text evidence="8">Belongs to the G-protein coupled receptor 1 family.</text>
</comment>
<evidence type="ECO:0000256" key="9">
    <source>
        <dbReference type="SAM" id="MobiDB-lite"/>
    </source>
</evidence>
<dbReference type="InterPro" id="IPR000276">
    <property type="entry name" value="GPCR_Rhodpsn"/>
</dbReference>
<dbReference type="Gene3D" id="1.20.1070.10">
    <property type="entry name" value="Rhodopsin 7-helix transmembrane proteins"/>
    <property type="match status" value="1"/>
</dbReference>
<keyword evidence="13" id="KW-1185">Reference proteome</keyword>
<dbReference type="EMBL" id="JAEAOA010002101">
    <property type="protein sequence ID" value="KAK3588840.1"/>
    <property type="molecule type" value="Genomic_DNA"/>
</dbReference>
<reference evidence="12" key="3">
    <citation type="submission" date="2023-05" db="EMBL/GenBank/DDBJ databases">
        <authorList>
            <person name="Smith C.H."/>
        </authorList>
    </citation>
    <scope>NUCLEOTIDE SEQUENCE</scope>
    <source>
        <strain evidence="12">CHS0354</strain>
        <tissue evidence="12">Mantle</tissue>
    </source>
</reference>
<keyword evidence="4 8" id="KW-0297">G-protein coupled receptor</keyword>
<keyword evidence="5 10" id="KW-0472">Membrane</keyword>
<evidence type="ECO:0000256" key="2">
    <source>
        <dbReference type="ARBA" id="ARBA00022692"/>
    </source>
</evidence>
<evidence type="ECO:0000256" key="3">
    <source>
        <dbReference type="ARBA" id="ARBA00022989"/>
    </source>
</evidence>
<keyword evidence="6 8" id="KW-0675">Receptor</keyword>
<keyword evidence="7 8" id="KW-0807">Transducer</keyword>
<evidence type="ECO:0000259" key="11">
    <source>
        <dbReference type="PROSITE" id="PS50262"/>
    </source>
</evidence>
<dbReference type="CDD" id="cd00637">
    <property type="entry name" value="7tm_classA_rhodopsin-like"/>
    <property type="match status" value="1"/>
</dbReference>
<accession>A0AAE0VTW1</accession>
<organism evidence="12 13">
    <name type="scientific">Potamilus streckersoni</name>
    <dbReference type="NCBI Taxonomy" id="2493646"/>
    <lineage>
        <taxon>Eukaryota</taxon>
        <taxon>Metazoa</taxon>
        <taxon>Spiralia</taxon>
        <taxon>Lophotrochozoa</taxon>
        <taxon>Mollusca</taxon>
        <taxon>Bivalvia</taxon>
        <taxon>Autobranchia</taxon>
        <taxon>Heteroconchia</taxon>
        <taxon>Palaeoheterodonta</taxon>
        <taxon>Unionida</taxon>
        <taxon>Unionoidea</taxon>
        <taxon>Unionidae</taxon>
        <taxon>Ambleminae</taxon>
        <taxon>Lampsilini</taxon>
        <taxon>Potamilus</taxon>
    </lineage>
</organism>
<dbReference type="InterPro" id="IPR017452">
    <property type="entry name" value="GPCR_Rhodpsn_7TM"/>
</dbReference>
<evidence type="ECO:0000256" key="4">
    <source>
        <dbReference type="ARBA" id="ARBA00023040"/>
    </source>
</evidence>
<feature type="transmembrane region" description="Helical" evidence="10">
    <location>
        <begin position="117"/>
        <end position="135"/>
    </location>
</feature>
<reference evidence="12" key="2">
    <citation type="journal article" date="2021" name="Genome Biol. Evol.">
        <title>Developing a high-quality reference genome for a parasitic bivalve with doubly uniparental inheritance (Bivalvia: Unionida).</title>
        <authorList>
            <person name="Smith C.H."/>
        </authorList>
    </citation>
    <scope>NUCLEOTIDE SEQUENCE</scope>
    <source>
        <strain evidence="12">CHS0354</strain>
        <tissue evidence="12">Mantle</tissue>
    </source>
</reference>